<dbReference type="Proteomes" id="UP000192746">
    <property type="component" value="Unassembled WGS sequence"/>
</dbReference>
<protein>
    <submittedName>
        <fullName evidence="1">Uncharacterized protein</fullName>
    </submittedName>
</protein>
<comment type="caution">
    <text evidence="1">The sequence shown here is derived from an EMBL/GenBank/DDBJ whole genome shotgun (WGS) entry which is preliminary data.</text>
</comment>
<dbReference type="AlphaFoldDB" id="A0A1Y1T8M8"/>
<sequence>MRGFLFVVLILGIKTMSAQTNQVDIRNNYEKIFGVEMLEFGDQKFPKPTVKKLEETNPLYELTETNKVVLLNLFTGYSGFREFSQLKGIEDSVSLHKEFYRFLNSDAQFGDLMDKFSEKISTGKFVDTISLDRLTDVASKYFYIKGLDEQGRYKGKVCGGLNGNSANPSIKNPFIEAFSVAAILENFQQGSNLYDQFVNGMKNLNKIQFSEDNEQRLLEARGAMYLFMFNNREFRETLISEYEKRKQVLPFYLKV</sequence>
<name>A0A1Y1T8M8_9FLAO</name>
<dbReference type="RefSeq" id="WP_084840492.1">
    <property type="nucleotide sequence ID" value="NZ_ARYN01000003.1"/>
</dbReference>
<dbReference type="STRING" id="1185767.IIF7_04566"/>
<accession>A0A1Y1T8M8</accession>
<evidence type="ECO:0000313" key="1">
    <source>
        <dbReference type="EMBL" id="ORL46763.1"/>
    </source>
</evidence>
<evidence type="ECO:0000313" key="2">
    <source>
        <dbReference type="Proteomes" id="UP000192746"/>
    </source>
</evidence>
<dbReference type="EMBL" id="ARYN01000003">
    <property type="protein sequence ID" value="ORL46763.1"/>
    <property type="molecule type" value="Genomic_DNA"/>
</dbReference>
<proteinExistence type="predicted"/>
<dbReference type="OrthoDB" id="1454383at2"/>
<reference evidence="1 2" key="1">
    <citation type="submission" date="2013-04" db="EMBL/GenBank/DDBJ databases">
        <title>Zunongwangia sp. 22II14-10F7 Genome Sequencing.</title>
        <authorList>
            <person name="Lai Q."/>
            <person name="Shao Z."/>
        </authorList>
    </citation>
    <scope>NUCLEOTIDE SEQUENCE [LARGE SCALE GENOMIC DNA]</scope>
    <source>
        <strain evidence="1 2">22II14-10F7</strain>
    </source>
</reference>
<organism evidence="1 2">
    <name type="scientific">Zunongwangia atlantica 22II14-10F7</name>
    <dbReference type="NCBI Taxonomy" id="1185767"/>
    <lineage>
        <taxon>Bacteria</taxon>
        <taxon>Pseudomonadati</taxon>
        <taxon>Bacteroidota</taxon>
        <taxon>Flavobacteriia</taxon>
        <taxon>Flavobacteriales</taxon>
        <taxon>Flavobacteriaceae</taxon>
        <taxon>Zunongwangia</taxon>
    </lineage>
</organism>
<keyword evidence="2" id="KW-1185">Reference proteome</keyword>
<gene>
    <name evidence="1" type="ORF">IIF7_04566</name>
</gene>